<dbReference type="PRINTS" id="PR00722">
    <property type="entry name" value="CHYMOTRYPSIN"/>
</dbReference>
<accession>A0A6A4X236</accession>
<dbReference type="PROSITE" id="PS50240">
    <property type="entry name" value="TRYPSIN_DOM"/>
    <property type="match status" value="1"/>
</dbReference>
<dbReference type="GO" id="GO:0006508">
    <property type="term" value="P:proteolysis"/>
    <property type="evidence" value="ECO:0007669"/>
    <property type="project" value="UniProtKB-KW"/>
</dbReference>
<feature type="region of interest" description="Disordered" evidence="2">
    <location>
        <begin position="1"/>
        <end position="30"/>
    </location>
</feature>
<evidence type="ECO:0000256" key="1">
    <source>
        <dbReference type="ARBA" id="ARBA00023157"/>
    </source>
</evidence>
<evidence type="ECO:0000313" key="5">
    <source>
        <dbReference type="Proteomes" id="UP000440578"/>
    </source>
</evidence>
<keyword evidence="1" id="KW-1015">Disulfide bond</keyword>
<comment type="caution">
    <text evidence="4">The sequence shown here is derived from an EMBL/GenBank/DDBJ whole genome shotgun (WGS) entry which is preliminary data.</text>
</comment>
<dbReference type="EMBL" id="VIIS01000340">
    <property type="protein sequence ID" value="KAF0310150.1"/>
    <property type="molecule type" value="Genomic_DNA"/>
</dbReference>
<keyword evidence="5" id="KW-1185">Reference proteome</keyword>
<sequence>MPSADVGPQRPSAGALTARQPPPEPPSDASTAQTRFFPFFEFLTPRGRFIPGLAKHSECCGKENDAVRIVGGTDAAENQYPWMAALFLDGDTAPFCGGSLLNNRYVVTAAHCVFSLGPSDVTVVFGRHATSSDSGNDLPRDINIIRIHPQYNDNTLEYDIALLRLTDALAVPAMGNLIAPICMPHRSRYTNKDVVAVGWGDTSKFTLRCRKWAQDGHILCALVQELGKYALSKSHHRFKVSLRE</sequence>
<evidence type="ECO:0000259" key="3">
    <source>
        <dbReference type="PROSITE" id="PS50240"/>
    </source>
</evidence>
<dbReference type="FunFam" id="2.40.10.10:FF:000166">
    <property type="entry name" value="Trypsin"/>
    <property type="match status" value="1"/>
</dbReference>
<dbReference type="Pfam" id="PF00089">
    <property type="entry name" value="Trypsin"/>
    <property type="match status" value="1"/>
</dbReference>
<reference evidence="4 5" key="1">
    <citation type="submission" date="2019-07" db="EMBL/GenBank/DDBJ databases">
        <title>Draft genome assembly of a fouling barnacle, Amphibalanus amphitrite (Darwin, 1854): The first reference genome for Thecostraca.</title>
        <authorList>
            <person name="Kim W."/>
        </authorList>
    </citation>
    <scope>NUCLEOTIDE SEQUENCE [LARGE SCALE GENOMIC DNA]</scope>
    <source>
        <strain evidence="4">SNU_AA5</strain>
        <tissue evidence="4">Soma without cirri and trophi</tissue>
    </source>
</reference>
<dbReference type="GO" id="GO:0004252">
    <property type="term" value="F:serine-type endopeptidase activity"/>
    <property type="evidence" value="ECO:0007669"/>
    <property type="project" value="InterPro"/>
</dbReference>
<feature type="domain" description="Peptidase S1" evidence="3">
    <location>
        <begin position="69"/>
        <end position="203"/>
    </location>
</feature>
<evidence type="ECO:0000256" key="2">
    <source>
        <dbReference type="SAM" id="MobiDB-lite"/>
    </source>
</evidence>
<dbReference type="InterPro" id="IPR043504">
    <property type="entry name" value="Peptidase_S1_PA_chymotrypsin"/>
</dbReference>
<gene>
    <name evidence="4" type="primary">SP34</name>
    <name evidence="4" type="ORF">FJT64_018775</name>
</gene>
<dbReference type="InterPro" id="IPR001314">
    <property type="entry name" value="Peptidase_S1A"/>
</dbReference>
<protein>
    <submittedName>
        <fullName evidence="4">Venom serine protease 34</fullName>
    </submittedName>
</protein>
<dbReference type="SMART" id="SM00020">
    <property type="entry name" value="Tryp_SPc"/>
    <property type="match status" value="1"/>
</dbReference>
<dbReference type="AlphaFoldDB" id="A0A6A4X236"/>
<keyword evidence="4" id="KW-0378">Hydrolase</keyword>
<dbReference type="InterPro" id="IPR018114">
    <property type="entry name" value="TRYPSIN_HIS"/>
</dbReference>
<dbReference type="Proteomes" id="UP000440578">
    <property type="component" value="Unassembled WGS sequence"/>
</dbReference>
<dbReference type="InterPro" id="IPR001254">
    <property type="entry name" value="Trypsin_dom"/>
</dbReference>
<dbReference type="PANTHER" id="PTHR24252">
    <property type="entry name" value="ACROSIN-RELATED"/>
    <property type="match status" value="1"/>
</dbReference>
<keyword evidence="4" id="KW-0645">Protease</keyword>
<dbReference type="SUPFAM" id="SSF50494">
    <property type="entry name" value="Trypsin-like serine proteases"/>
    <property type="match status" value="1"/>
</dbReference>
<dbReference type="OrthoDB" id="6371288at2759"/>
<organism evidence="4 5">
    <name type="scientific">Amphibalanus amphitrite</name>
    <name type="common">Striped barnacle</name>
    <name type="synonym">Balanus amphitrite</name>
    <dbReference type="NCBI Taxonomy" id="1232801"/>
    <lineage>
        <taxon>Eukaryota</taxon>
        <taxon>Metazoa</taxon>
        <taxon>Ecdysozoa</taxon>
        <taxon>Arthropoda</taxon>
        <taxon>Crustacea</taxon>
        <taxon>Multicrustacea</taxon>
        <taxon>Cirripedia</taxon>
        <taxon>Thoracica</taxon>
        <taxon>Thoracicalcarea</taxon>
        <taxon>Balanomorpha</taxon>
        <taxon>Balanoidea</taxon>
        <taxon>Balanidae</taxon>
        <taxon>Amphibalaninae</taxon>
        <taxon>Amphibalanus</taxon>
    </lineage>
</organism>
<proteinExistence type="predicted"/>
<dbReference type="PROSITE" id="PS00134">
    <property type="entry name" value="TRYPSIN_HIS"/>
    <property type="match status" value="1"/>
</dbReference>
<evidence type="ECO:0000313" key="4">
    <source>
        <dbReference type="EMBL" id="KAF0310150.1"/>
    </source>
</evidence>
<name>A0A6A4X236_AMPAM</name>
<dbReference type="PANTHER" id="PTHR24252:SF7">
    <property type="entry name" value="HYALIN"/>
    <property type="match status" value="1"/>
</dbReference>
<dbReference type="CDD" id="cd00190">
    <property type="entry name" value="Tryp_SPc"/>
    <property type="match status" value="1"/>
</dbReference>
<dbReference type="Gene3D" id="2.40.10.10">
    <property type="entry name" value="Trypsin-like serine proteases"/>
    <property type="match status" value="2"/>
</dbReference>
<dbReference type="InterPro" id="IPR009003">
    <property type="entry name" value="Peptidase_S1_PA"/>
</dbReference>